<name>A0ABS0WSS9_9FLAO</name>
<gene>
    <name evidence="1" type="ORF">JBL43_11840</name>
</gene>
<dbReference type="PANTHER" id="PTHR43737:SF1">
    <property type="entry name" value="DUF1501 DOMAIN-CONTAINING PROTEIN"/>
    <property type="match status" value="1"/>
</dbReference>
<comment type="caution">
    <text evidence="1">The sequence shown here is derived from an EMBL/GenBank/DDBJ whole genome shotgun (WGS) entry which is preliminary data.</text>
</comment>
<evidence type="ECO:0000313" key="2">
    <source>
        <dbReference type="Proteomes" id="UP000623301"/>
    </source>
</evidence>
<dbReference type="Proteomes" id="UP000623301">
    <property type="component" value="Unassembled WGS sequence"/>
</dbReference>
<dbReference type="EMBL" id="JAEHFJ010000005">
    <property type="protein sequence ID" value="MBJ2174933.1"/>
    <property type="molecule type" value="Genomic_DNA"/>
</dbReference>
<dbReference type="Pfam" id="PF07394">
    <property type="entry name" value="DUF1501"/>
    <property type="match status" value="1"/>
</dbReference>
<keyword evidence="2" id="KW-1185">Reference proteome</keyword>
<proteinExistence type="predicted"/>
<dbReference type="PANTHER" id="PTHR43737">
    <property type="entry name" value="BLL7424 PROTEIN"/>
    <property type="match status" value="1"/>
</dbReference>
<accession>A0ABS0WSS9</accession>
<dbReference type="InterPro" id="IPR010869">
    <property type="entry name" value="DUF1501"/>
</dbReference>
<organism evidence="1 2">
    <name type="scientific">Aureibaculum flavum</name>
    <dbReference type="NCBI Taxonomy" id="2795986"/>
    <lineage>
        <taxon>Bacteria</taxon>
        <taxon>Pseudomonadati</taxon>
        <taxon>Bacteroidota</taxon>
        <taxon>Flavobacteriia</taxon>
        <taxon>Flavobacteriales</taxon>
        <taxon>Flavobacteriaceae</taxon>
        <taxon>Aureibaculum</taxon>
    </lineage>
</organism>
<evidence type="ECO:0000313" key="1">
    <source>
        <dbReference type="EMBL" id="MBJ2174933.1"/>
    </source>
</evidence>
<sequence length="397" mass="44958">MKRRDFLKNTGLASSLFLVPSFVKAFEKIATEQLGFKRLVIIQLSGGNDGLNTVIPFRNDIYYKKRQGIAIPKNKIISLTDDLGFHESLLPLKRLYDQGYVSIINNVGYPNPDRSHFRSTDIWHTATDSDKYATSGWLGRYLDQYGQHPYNGIEVDDSLSLALKGEINNGIATKNAALLFNTAREPYFKKILANPQDAHLSEHNLGYLYKTLIAAESSAKYIYETSKTFKSKQEYPQNPFAKQLKTTAEFINSGLDTKVFYTSLGGFDTHANQPNKQKQLLKVYAEGIESFVKDLKKNETFKDTLILTFSEFGRRVQQNAANGTDHGTANNVFIIGEHLKQKGIYNSVPNLLKLDANGDLIYEIDFRQIYATVLDNWLGVDAKAILFEKSFKKLDFI</sequence>
<reference evidence="1 2" key="1">
    <citation type="submission" date="2020-12" db="EMBL/GenBank/DDBJ databases">
        <title>Aureibaculum luteum sp. nov. and Aureibaculum flavum sp. nov., novel members of the family Flavobacteriaceae isolated from Antarctic intertidal sediments.</title>
        <authorList>
            <person name="He X."/>
            <person name="Zhang X."/>
        </authorList>
    </citation>
    <scope>NUCLEOTIDE SEQUENCE [LARGE SCALE GENOMIC DNA]</scope>
    <source>
        <strain evidence="1 2">A20</strain>
    </source>
</reference>
<dbReference type="RefSeq" id="WP_198841643.1">
    <property type="nucleotide sequence ID" value="NZ_JAEHFJ010000005.1"/>
</dbReference>
<protein>
    <submittedName>
        <fullName evidence="1">DUF1501 domain-containing protein</fullName>
    </submittedName>
</protein>